<evidence type="ECO:0000313" key="2">
    <source>
        <dbReference type="EMBL" id="KEQ74702.1"/>
    </source>
</evidence>
<dbReference type="AlphaFoldDB" id="A0A074WY70"/>
<dbReference type="EMBL" id="KL584706">
    <property type="protein sequence ID" value="KEQ74702.1"/>
    <property type="molecule type" value="Genomic_DNA"/>
</dbReference>
<feature type="region of interest" description="Disordered" evidence="1">
    <location>
        <begin position="291"/>
        <end position="312"/>
    </location>
</feature>
<dbReference type="GeneID" id="25413323"/>
<keyword evidence="3" id="KW-1185">Reference proteome</keyword>
<accession>A0A074WY70</accession>
<dbReference type="HOGENOM" id="CLU_376816_0_0_1"/>
<dbReference type="RefSeq" id="XP_013429134.1">
    <property type="nucleotide sequence ID" value="XM_013573680.1"/>
</dbReference>
<feature type="region of interest" description="Disordered" evidence="1">
    <location>
        <begin position="588"/>
        <end position="619"/>
    </location>
</feature>
<dbReference type="OrthoDB" id="3917741at2759"/>
<evidence type="ECO:0000313" key="3">
    <source>
        <dbReference type="Proteomes" id="UP000027730"/>
    </source>
</evidence>
<feature type="compositionally biased region" description="Basic and acidic residues" evidence="1">
    <location>
        <begin position="588"/>
        <end position="599"/>
    </location>
</feature>
<proteinExistence type="predicted"/>
<evidence type="ECO:0000256" key="1">
    <source>
        <dbReference type="SAM" id="MobiDB-lite"/>
    </source>
</evidence>
<dbReference type="Proteomes" id="UP000027730">
    <property type="component" value="Unassembled WGS sequence"/>
</dbReference>
<feature type="region of interest" description="Disordered" evidence="1">
    <location>
        <begin position="252"/>
        <end position="278"/>
    </location>
</feature>
<gene>
    <name evidence="2" type="ORF">M436DRAFT_62158</name>
</gene>
<protein>
    <recommendedName>
        <fullName evidence="4">Myb-like domain-containing protein</fullName>
    </recommendedName>
</protein>
<organism evidence="2 3">
    <name type="scientific">Aureobasidium namibiae CBS 147.97</name>
    <dbReference type="NCBI Taxonomy" id="1043004"/>
    <lineage>
        <taxon>Eukaryota</taxon>
        <taxon>Fungi</taxon>
        <taxon>Dikarya</taxon>
        <taxon>Ascomycota</taxon>
        <taxon>Pezizomycotina</taxon>
        <taxon>Dothideomycetes</taxon>
        <taxon>Dothideomycetidae</taxon>
        <taxon>Dothideales</taxon>
        <taxon>Saccotheciaceae</taxon>
        <taxon>Aureobasidium</taxon>
    </lineage>
</organism>
<name>A0A074WY70_9PEZI</name>
<sequence>MAAPQAWSSHIWTEQTLTRLIGSDQQQVEICTNERMPQSFMVPRSLLAFYCPKLHPSPTVPKHPYVLETSRALLTLFFGWLYTGKVDTTSWYDLTELYFLGHAAGSVALMRCSISQLQKACKDDQRNDTDLFHYGHISVIEEMVGASSPLSRYVEDTYFNHWDPSDDDGVSDDPSQYPKSNAFFKKLFQRSRVEQREGENCSCCHDYCKYHDHSEEERLATCGHSSAPTTGPSINAPEPTIQPASVPVIKPAAAPTSKPPLTRVAKSDPLVRKSRNRKSIHRSVISELSSERDNSVLHGTRATASRDGTPKVKTADDTWLTVMSRAPVGYPADYHGLLMSLPQVQSIKPLDWLESGLNAEGIDQLPEPDRIIAAAMSWNAEDYAQTKCNFFNQYDSTIQDQSRWLRILKFGGSKPKEKGERLLAMWKSLGWLKTSDAVVNDGTQHRTVLTAPKARIQTPRGVKTVESVEEKDASIRRTIAWSPQENDVMIRIMDDLETDPTHANTTTTQRADMCRLRLKTHFGTDRTSVAITIRYCKHRRERETVQSTEDTITPSNSAVGASLYNVLSNTPLTIRSLGKEFTAINDPRRNTVASDDRVDSAAPSSTNGAKKKSERWTDEEDKAMADIYKEIEEDPVQSMLNERDRARLCSTRLLSKHDIERSSHGVKKRWSRLSSSNDTPAKRKAEEDDEYDDETEPLMDRQKRRQTGSRFVPEFYDAGED</sequence>
<reference evidence="2 3" key="1">
    <citation type="journal article" date="2014" name="BMC Genomics">
        <title>Genome sequencing of four Aureobasidium pullulans varieties: biotechnological potential, stress tolerance, and description of new species.</title>
        <authorList>
            <person name="Gostin Ar C."/>
            <person name="Ohm R.A."/>
            <person name="Kogej T."/>
            <person name="Sonjak S."/>
            <person name="Turk M."/>
            <person name="Zajc J."/>
            <person name="Zalar P."/>
            <person name="Grube M."/>
            <person name="Sun H."/>
            <person name="Han J."/>
            <person name="Sharma A."/>
            <person name="Chiniquy J."/>
            <person name="Ngan C.Y."/>
            <person name="Lipzen A."/>
            <person name="Barry K."/>
            <person name="Grigoriev I.V."/>
            <person name="Gunde-Cimerman N."/>
        </authorList>
    </citation>
    <scope>NUCLEOTIDE SEQUENCE [LARGE SCALE GENOMIC DNA]</scope>
    <source>
        <strain evidence="2 3">CBS 147.97</strain>
    </source>
</reference>
<feature type="region of interest" description="Disordered" evidence="1">
    <location>
        <begin position="660"/>
        <end position="721"/>
    </location>
</feature>
<evidence type="ECO:0008006" key="4">
    <source>
        <dbReference type="Google" id="ProtNLM"/>
    </source>
</evidence>
<feature type="compositionally biased region" description="Acidic residues" evidence="1">
    <location>
        <begin position="687"/>
        <end position="697"/>
    </location>
</feature>